<dbReference type="AlphaFoldDB" id="A0A679G755"/>
<dbReference type="SUPFAM" id="SSF53474">
    <property type="entry name" value="alpha/beta-Hydrolases"/>
    <property type="match status" value="1"/>
</dbReference>
<evidence type="ECO:0000313" key="2">
    <source>
        <dbReference type="EMBL" id="BCA26551.1"/>
    </source>
</evidence>
<sequence length="241" mass="25928">MRDRLILIPGWALGSAALEPLRDALAERAPHLAVQIQPLPELDDPAAWLDELDARLPGDSWLAGWSLGGMLAAELAARRDTHCRGLIGLAANACFRARDDWPSAMRADVFGDFQEAFGLDPELTLKRFRLLVSQGARDPRTLARQLQVTQPATEPTILAAGLQLLAELDTRVALGRFTGPQLHLFAGRDTLVPASAADALLEELPDVEVSVIPEASHGLPVECADAVAAAMLAFMFEGDDV</sequence>
<organism evidence="2 3">
    <name type="scientific">Metapseudomonas otitidis</name>
    <dbReference type="NCBI Taxonomy" id="319939"/>
    <lineage>
        <taxon>Bacteria</taxon>
        <taxon>Pseudomonadati</taxon>
        <taxon>Pseudomonadota</taxon>
        <taxon>Gammaproteobacteria</taxon>
        <taxon>Pseudomonadales</taxon>
        <taxon>Pseudomonadaceae</taxon>
        <taxon>Metapseudomonas</taxon>
    </lineage>
</organism>
<evidence type="ECO:0000259" key="1">
    <source>
        <dbReference type="Pfam" id="PF00561"/>
    </source>
</evidence>
<dbReference type="InterPro" id="IPR000073">
    <property type="entry name" value="AB_hydrolase_1"/>
</dbReference>
<gene>
    <name evidence="2" type="ORF">PtoMrB4_05280</name>
</gene>
<dbReference type="EMBL" id="AP022642">
    <property type="protein sequence ID" value="BCA26551.1"/>
    <property type="molecule type" value="Genomic_DNA"/>
</dbReference>
<name>A0A679G755_9GAMM</name>
<dbReference type="Proteomes" id="UP000501237">
    <property type="component" value="Chromosome"/>
</dbReference>
<feature type="domain" description="AB hydrolase-1" evidence="1">
    <location>
        <begin position="44"/>
        <end position="218"/>
    </location>
</feature>
<dbReference type="InterPro" id="IPR050228">
    <property type="entry name" value="Carboxylesterase_BioH"/>
</dbReference>
<dbReference type="Gene3D" id="3.40.50.1820">
    <property type="entry name" value="alpha/beta hydrolase"/>
    <property type="match status" value="1"/>
</dbReference>
<dbReference type="RefSeq" id="WP_172432433.1">
    <property type="nucleotide sequence ID" value="NZ_AP022642.1"/>
</dbReference>
<dbReference type="PANTHER" id="PTHR43194:SF5">
    <property type="entry name" value="PIMELOYL-[ACYL-CARRIER PROTEIN] METHYL ESTER ESTERASE"/>
    <property type="match status" value="1"/>
</dbReference>
<dbReference type="InterPro" id="IPR029058">
    <property type="entry name" value="AB_hydrolase_fold"/>
</dbReference>
<dbReference type="GeneID" id="57395738"/>
<dbReference type="KEGG" id="poj:PtoMrB4_05280"/>
<dbReference type="Pfam" id="PF00561">
    <property type="entry name" value="Abhydrolase_1"/>
    <property type="match status" value="1"/>
</dbReference>
<evidence type="ECO:0000313" key="3">
    <source>
        <dbReference type="Proteomes" id="UP000501237"/>
    </source>
</evidence>
<reference evidence="2 3" key="1">
    <citation type="journal article" date="2020" name="Microbiol. Resour. Announc.">
        <title>Complete genome sequence of Pseudomonas otitidis strain MrB4, isolated from Lake Biwa in Japan.</title>
        <authorList>
            <person name="Miyazaki K."/>
            <person name="Hase E."/>
            <person name="Maruya T."/>
        </authorList>
    </citation>
    <scope>NUCLEOTIDE SEQUENCE [LARGE SCALE GENOMIC DNA]</scope>
    <source>
        <strain evidence="2 3">MrB4</strain>
    </source>
</reference>
<dbReference type="PANTHER" id="PTHR43194">
    <property type="entry name" value="HYDROLASE ALPHA/BETA FOLD FAMILY"/>
    <property type="match status" value="1"/>
</dbReference>
<protein>
    <submittedName>
        <fullName evidence="2">Biotin biosynthesis protein BioH</fullName>
    </submittedName>
</protein>
<proteinExistence type="predicted"/>
<accession>A0A679G755</accession>